<dbReference type="InterPro" id="IPR004841">
    <property type="entry name" value="AA-permease/SLC12A_dom"/>
</dbReference>
<gene>
    <name evidence="9" type="ORF">N7537_008857</name>
</gene>
<dbReference type="GO" id="GO:0015171">
    <property type="term" value="F:amino acid transmembrane transporter activity"/>
    <property type="evidence" value="ECO:0007669"/>
    <property type="project" value="TreeGrafter"/>
</dbReference>
<feature type="domain" description="Amino acid permease/ SLC12A" evidence="8">
    <location>
        <begin position="76"/>
        <end position="289"/>
    </location>
</feature>
<evidence type="ECO:0000313" key="10">
    <source>
        <dbReference type="Proteomes" id="UP001213799"/>
    </source>
</evidence>
<reference evidence="9" key="2">
    <citation type="submission" date="2023-01" db="EMBL/GenBank/DDBJ databases">
        <authorList>
            <person name="Petersen C."/>
        </authorList>
    </citation>
    <scope>NUCLEOTIDE SEQUENCE</scope>
    <source>
        <strain evidence="9">IBT 12815</strain>
    </source>
</reference>
<feature type="transmembrane region" description="Helical" evidence="7">
    <location>
        <begin position="20"/>
        <end position="46"/>
    </location>
</feature>
<keyword evidence="2" id="KW-0813">Transport</keyword>
<feature type="transmembrane region" description="Helical" evidence="7">
    <location>
        <begin position="227"/>
        <end position="251"/>
    </location>
</feature>
<keyword evidence="10" id="KW-1185">Reference proteome</keyword>
<feature type="transmembrane region" description="Helical" evidence="7">
    <location>
        <begin position="164"/>
        <end position="181"/>
    </location>
</feature>
<keyword evidence="3 7" id="KW-0812">Transmembrane</keyword>
<dbReference type="AlphaFoldDB" id="A0AAD6H221"/>
<dbReference type="EMBL" id="JAQJAE010000004">
    <property type="protein sequence ID" value="KAJ5598773.1"/>
    <property type="molecule type" value="Genomic_DNA"/>
</dbReference>
<keyword evidence="5 7" id="KW-1133">Transmembrane helix</keyword>
<feature type="transmembrane region" description="Helical" evidence="7">
    <location>
        <begin position="122"/>
        <end position="143"/>
    </location>
</feature>
<reference evidence="9" key="1">
    <citation type="journal article" date="2023" name="IMA Fungus">
        <title>Comparative genomic study of the Penicillium genus elucidates a diverse pangenome and 15 lateral gene transfer events.</title>
        <authorList>
            <person name="Petersen C."/>
            <person name="Sorensen T."/>
            <person name="Nielsen M.R."/>
            <person name="Sondergaard T.E."/>
            <person name="Sorensen J.L."/>
            <person name="Fitzpatrick D.A."/>
            <person name="Frisvad J.C."/>
            <person name="Nielsen K.L."/>
        </authorList>
    </citation>
    <scope>NUCLEOTIDE SEQUENCE</scope>
    <source>
        <strain evidence="9">IBT 12815</strain>
    </source>
</reference>
<dbReference type="RefSeq" id="XP_056751987.1">
    <property type="nucleotide sequence ID" value="XM_056899911.1"/>
</dbReference>
<name>A0AAD6H221_9EURO</name>
<evidence type="ECO:0000256" key="1">
    <source>
        <dbReference type="ARBA" id="ARBA00004141"/>
    </source>
</evidence>
<dbReference type="Proteomes" id="UP001213799">
    <property type="component" value="Unassembled WGS sequence"/>
</dbReference>
<evidence type="ECO:0000256" key="3">
    <source>
        <dbReference type="ARBA" id="ARBA00022692"/>
    </source>
</evidence>
<evidence type="ECO:0000256" key="6">
    <source>
        <dbReference type="ARBA" id="ARBA00023136"/>
    </source>
</evidence>
<evidence type="ECO:0000256" key="5">
    <source>
        <dbReference type="ARBA" id="ARBA00022989"/>
    </source>
</evidence>
<dbReference type="Gene3D" id="1.20.1740.10">
    <property type="entry name" value="Amino acid/polyamine transporter I"/>
    <property type="match status" value="1"/>
</dbReference>
<proteinExistence type="predicted"/>
<evidence type="ECO:0000313" key="9">
    <source>
        <dbReference type="EMBL" id="KAJ5598773.1"/>
    </source>
</evidence>
<comment type="subcellular location">
    <subcellularLocation>
        <location evidence="1">Membrane</location>
        <topology evidence="1">Multi-pass membrane protein</topology>
    </subcellularLocation>
</comment>
<dbReference type="PIRSF" id="PIRSF006060">
    <property type="entry name" value="AA_transporter"/>
    <property type="match status" value="1"/>
</dbReference>
<dbReference type="InterPro" id="IPR050524">
    <property type="entry name" value="APC_YAT"/>
</dbReference>
<feature type="transmembrane region" description="Helical" evidence="7">
    <location>
        <begin position="263"/>
        <end position="281"/>
    </location>
</feature>
<keyword evidence="4" id="KW-0029">Amino-acid transport</keyword>
<dbReference type="GO" id="GO:0016020">
    <property type="term" value="C:membrane"/>
    <property type="evidence" value="ECO:0007669"/>
    <property type="project" value="UniProtKB-SubCell"/>
</dbReference>
<dbReference type="PANTHER" id="PTHR43341:SF1">
    <property type="entry name" value="GENERAL AMINO-ACID PERMEASE GAP1"/>
    <property type="match status" value="1"/>
</dbReference>
<protein>
    <recommendedName>
        <fullName evidence="8">Amino acid permease/ SLC12A domain-containing protein</fullName>
    </recommendedName>
</protein>
<evidence type="ECO:0000256" key="2">
    <source>
        <dbReference type="ARBA" id="ARBA00022448"/>
    </source>
</evidence>
<organism evidence="9 10">
    <name type="scientific">Penicillium hordei</name>
    <dbReference type="NCBI Taxonomy" id="40994"/>
    <lineage>
        <taxon>Eukaryota</taxon>
        <taxon>Fungi</taxon>
        <taxon>Dikarya</taxon>
        <taxon>Ascomycota</taxon>
        <taxon>Pezizomycotina</taxon>
        <taxon>Eurotiomycetes</taxon>
        <taxon>Eurotiomycetidae</taxon>
        <taxon>Eurotiales</taxon>
        <taxon>Aspergillaceae</taxon>
        <taxon>Penicillium</taxon>
    </lineage>
</organism>
<sequence length="340" mass="37885">MFLVVSALTNMFHVRGYGYIEYYTSFVKCVAVVLMIFFMFIMISGGIPATNGPIERRLASAVCDSFSGECLPSLWLIIWLVGMCVPSNDTNLVNASGTMGSPFIIAIKRADVYGLANSINGFTFLSVISCGITSVYIASRSLTALSDLQMIHSFFGRKDLQGRPYVSLIISLGLVGGLGYLNCNSVGSLVAIATLFQWGSIYIAHLRFRQGLRAQGKDLSTLPFKGLLTPWSQYFGLIIVLLVFGCEFYLACWPFGEKGSVKSFFSAYLAAPLFFFDYFVYKQWYFKTKIVKPVDMDFGPARAFDEQDLINAIAAEDAERDPEKNKRQTWTKRVLYIVIG</sequence>
<accession>A0AAD6H221</accession>
<evidence type="ECO:0000256" key="4">
    <source>
        <dbReference type="ARBA" id="ARBA00022970"/>
    </source>
</evidence>
<dbReference type="GeneID" id="81590153"/>
<evidence type="ECO:0000259" key="8">
    <source>
        <dbReference type="Pfam" id="PF00324"/>
    </source>
</evidence>
<keyword evidence="6 7" id="KW-0472">Membrane</keyword>
<dbReference type="PANTHER" id="PTHR43341">
    <property type="entry name" value="AMINO ACID PERMEASE"/>
    <property type="match status" value="1"/>
</dbReference>
<comment type="caution">
    <text evidence="9">The sequence shown here is derived from an EMBL/GenBank/DDBJ whole genome shotgun (WGS) entry which is preliminary data.</text>
</comment>
<dbReference type="Pfam" id="PF00324">
    <property type="entry name" value="AA_permease"/>
    <property type="match status" value="1"/>
</dbReference>
<evidence type="ECO:0000256" key="7">
    <source>
        <dbReference type="SAM" id="Phobius"/>
    </source>
</evidence>
<feature type="transmembrane region" description="Helical" evidence="7">
    <location>
        <begin position="187"/>
        <end position="206"/>
    </location>
</feature>